<proteinExistence type="predicted"/>
<dbReference type="EMBL" id="FTOE01000001">
    <property type="protein sequence ID" value="SIS42268.1"/>
    <property type="molecule type" value="Genomic_DNA"/>
</dbReference>
<sequence length="86" mass="9515">MLGGDVSTAGTILTLDGQGLDDQLWFYTIADILAFGSDFTVDVVNVNTNASVYWNSYNGYITSGKVRTWLVRFSRIIISWSVQTPT</sequence>
<name>A0A1N7IYT6_9GAMM</name>
<dbReference type="RefSeq" id="WP_143773468.1">
    <property type="nucleotide sequence ID" value="NZ_FTOE01000001.1"/>
</dbReference>
<dbReference type="Proteomes" id="UP000185999">
    <property type="component" value="Unassembled WGS sequence"/>
</dbReference>
<reference evidence="2" key="1">
    <citation type="submission" date="2017-01" db="EMBL/GenBank/DDBJ databases">
        <authorList>
            <person name="Varghese N."/>
            <person name="Submissions S."/>
        </authorList>
    </citation>
    <scope>NUCLEOTIDE SEQUENCE [LARGE SCALE GENOMIC DNA]</scope>
    <source>
        <strain evidence="2">DSM 22306</strain>
    </source>
</reference>
<gene>
    <name evidence="1" type="ORF">SAMN05421760_101353</name>
</gene>
<evidence type="ECO:0000313" key="1">
    <source>
        <dbReference type="EMBL" id="SIS42268.1"/>
    </source>
</evidence>
<keyword evidence="2" id="KW-1185">Reference proteome</keyword>
<dbReference type="AlphaFoldDB" id="A0A1N7IYT6"/>
<accession>A0A1N7IYT6</accession>
<protein>
    <submittedName>
        <fullName evidence="1">Uncharacterized protein</fullName>
    </submittedName>
</protein>
<organism evidence="1 2">
    <name type="scientific">Neptunomonas antarctica</name>
    <dbReference type="NCBI Taxonomy" id="619304"/>
    <lineage>
        <taxon>Bacteria</taxon>
        <taxon>Pseudomonadati</taxon>
        <taxon>Pseudomonadota</taxon>
        <taxon>Gammaproteobacteria</taxon>
        <taxon>Oceanospirillales</taxon>
        <taxon>Oceanospirillaceae</taxon>
        <taxon>Neptunomonas</taxon>
    </lineage>
</organism>
<evidence type="ECO:0000313" key="2">
    <source>
        <dbReference type="Proteomes" id="UP000185999"/>
    </source>
</evidence>